<evidence type="ECO:0000313" key="4">
    <source>
        <dbReference type="Proteomes" id="UP001221142"/>
    </source>
</evidence>
<dbReference type="InterPro" id="IPR056884">
    <property type="entry name" value="NPHP3-like_N"/>
</dbReference>
<dbReference type="EMBL" id="JARKIF010000026">
    <property type="protein sequence ID" value="KAJ7614375.1"/>
    <property type="molecule type" value="Genomic_DNA"/>
</dbReference>
<feature type="domain" description="Nephrocystin 3-like N-terminal" evidence="2">
    <location>
        <begin position="76"/>
        <end position="242"/>
    </location>
</feature>
<comment type="caution">
    <text evidence="3">The sequence shown here is derived from an EMBL/GenBank/DDBJ whole genome shotgun (WGS) entry which is preliminary data.</text>
</comment>
<gene>
    <name evidence="3" type="ORF">FB45DRAFT_802282</name>
</gene>
<name>A0AAD7B903_9AGAR</name>
<sequence>MSLYQPIQREYDISRIGGDNPVHIQGSTFNSIAGNMNVSHTTNVGESGLNILRRSVCEDAMHDSAVRPPDPSCHPGTRDAILERLDDWSFEQPADSAILWLHGCAGIGKSAIAQQFAASCQVRGQLGGSFFWKRSDAGRGHWRNLFPTIAYQLATSFPSIGPIIQGAVETDGLIASKSMRHQLEELIVLPFSEAPKLKARPILVLDGLDECEGHAIQTMLLRSLIDVVRSGRVRIRVLICSRSE</sequence>
<evidence type="ECO:0000313" key="3">
    <source>
        <dbReference type="EMBL" id="KAJ7614375.1"/>
    </source>
</evidence>
<feature type="non-terminal residue" evidence="3">
    <location>
        <position position="1"/>
    </location>
</feature>
<accession>A0AAD7B903</accession>
<reference evidence="3" key="1">
    <citation type="submission" date="2023-03" db="EMBL/GenBank/DDBJ databases">
        <title>Massive genome expansion in bonnet fungi (Mycena s.s.) driven by repeated elements and novel gene families across ecological guilds.</title>
        <authorList>
            <consortium name="Lawrence Berkeley National Laboratory"/>
            <person name="Harder C.B."/>
            <person name="Miyauchi S."/>
            <person name="Viragh M."/>
            <person name="Kuo A."/>
            <person name="Thoen E."/>
            <person name="Andreopoulos B."/>
            <person name="Lu D."/>
            <person name="Skrede I."/>
            <person name="Drula E."/>
            <person name="Henrissat B."/>
            <person name="Morin E."/>
            <person name="Kohler A."/>
            <person name="Barry K."/>
            <person name="LaButti K."/>
            <person name="Morin E."/>
            <person name="Salamov A."/>
            <person name="Lipzen A."/>
            <person name="Mereny Z."/>
            <person name="Hegedus B."/>
            <person name="Baldrian P."/>
            <person name="Stursova M."/>
            <person name="Weitz H."/>
            <person name="Taylor A."/>
            <person name="Grigoriev I.V."/>
            <person name="Nagy L.G."/>
            <person name="Martin F."/>
            <person name="Kauserud H."/>
        </authorList>
    </citation>
    <scope>NUCLEOTIDE SEQUENCE</scope>
    <source>
        <strain evidence="3">9284</strain>
    </source>
</reference>
<organism evidence="3 4">
    <name type="scientific">Roridomyces roridus</name>
    <dbReference type="NCBI Taxonomy" id="1738132"/>
    <lineage>
        <taxon>Eukaryota</taxon>
        <taxon>Fungi</taxon>
        <taxon>Dikarya</taxon>
        <taxon>Basidiomycota</taxon>
        <taxon>Agaricomycotina</taxon>
        <taxon>Agaricomycetes</taxon>
        <taxon>Agaricomycetidae</taxon>
        <taxon>Agaricales</taxon>
        <taxon>Marasmiineae</taxon>
        <taxon>Mycenaceae</taxon>
        <taxon>Roridomyces</taxon>
    </lineage>
</organism>
<dbReference type="InterPro" id="IPR027417">
    <property type="entry name" value="P-loop_NTPase"/>
</dbReference>
<dbReference type="PANTHER" id="PTHR10039">
    <property type="entry name" value="AMELOGENIN"/>
    <property type="match status" value="1"/>
</dbReference>
<evidence type="ECO:0000256" key="1">
    <source>
        <dbReference type="ARBA" id="ARBA00022737"/>
    </source>
</evidence>
<keyword evidence="1" id="KW-0677">Repeat</keyword>
<evidence type="ECO:0000259" key="2">
    <source>
        <dbReference type="Pfam" id="PF24883"/>
    </source>
</evidence>
<dbReference type="Pfam" id="PF24883">
    <property type="entry name" value="NPHP3_N"/>
    <property type="match status" value="1"/>
</dbReference>
<dbReference type="Gene3D" id="3.40.50.300">
    <property type="entry name" value="P-loop containing nucleotide triphosphate hydrolases"/>
    <property type="match status" value="1"/>
</dbReference>
<keyword evidence="4" id="KW-1185">Reference proteome</keyword>
<dbReference type="SUPFAM" id="SSF52540">
    <property type="entry name" value="P-loop containing nucleoside triphosphate hydrolases"/>
    <property type="match status" value="1"/>
</dbReference>
<protein>
    <recommendedName>
        <fullName evidence="2">Nephrocystin 3-like N-terminal domain-containing protein</fullName>
    </recommendedName>
</protein>
<dbReference type="AlphaFoldDB" id="A0AAD7B903"/>
<proteinExistence type="predicted"/>
<dbReference type="Proteomes" id="UP001221142">
    <property type="component" value="Unassembled WGS sequence"/>
</dbReference>
<dbReference type="PANTHER" id="PTHR10039:SF17">
    <property type="entry name" value="FUNGAL STAND N-TERMINAL GOODBYE DOMAIN-CONTAINING PROTEIN-RELATED"/>
    <property type="match status" value="1"/>
</dbReference>